<evidence type="ECO:0000259" key="7">
    <source>
        <dbReference type="PROSITE" id="PS50041"/>
    </source>
</evidence>
<dbReference type="InterPro" id="IPR001304">
    <property type="entry name" value="C-type_lectin-like"/>
</dbReference>
<evidence type="ECO:0000256" key="4">
    <source>
        <dbReference type="PROSITE-ProRule" id="PRU00121"/>
    </source>
</evidence>
<keyword evidence="3" id="KW-1015">Disulfide bond</keyword>
<evidence type="ECO:0000256" key="3">
    <source>
        <dbReference type="ARBA" id="ARBA00023157"/>
    </source>
</evidence>
<evidence type="ECO:0000313" key="10">
    <source>
        <dbReference type="EMBL" id="GFN85308.1"/>
    </source>
</evidence>
<comment type="caution">
    <text evidence="4">Lacks conserved residue(s) required for the propagation of feature annotation.</text>
</comment>
<dbReference type="SMART" id="SM00034">
    <property type="entry name" value="CLECT"/>
    <property type="match status" value="1"/>
</dbReference>
<dbReference type="PROSITE" id="PS50923">
    <property type="entry name" value="SUSHI"/>
    <property type="match status" value="1"/>
</dbReference>
<dbReference type="InterPro" id="IPR016186">
    <property type="entry name" value="C-type_lectin-like/link_sf"/>
</dbReference>
<keyword evidence="11" id="KW-1185">Reference proteome</keyword>
<dbReference type="Pfam" id="PF00059">
    <property type="entry name" value="Lectin_C"/>
    <property type="match status" value="1"/>
</dbReference>
<accession>A0AAV3YTD7</accession>
<comment type="caution">
    <text evidence="10">The sequence shown here is derived from an EMBL/GenBank/DDBJ whole genome shotgun (WGS) entry which is preliminary data.</text>
</comment>
<proteinExistence type="predicted"/>
<dbReference type="CDD" id="cd00033">
    <property type="entry name" value="CCP"/>
    <property type="match status" value="1"/>
</dbReference>
<dbReference type="Gene3D" id="2.40.20.10">
    <property type="entry name" value="Plasminogen Kringle 4"/>
    <property type="match status" value="1"/>
</dbReference>
<evidence type="ECO:0000259" key="8">
    <source>
        <dbReference type="PROSITE" id="PS50070"/>
    </source>
</evidence>
<dbReference type="SUPFAM" id="SSF57440">
    <property type="entry name" value="Kringle-like"/>
    <property type="match status" value="1"/>
</dbReference>
<dbReference type="PROSITE" id="PS00615">
    <property type="entry name" value="C_TYPE_LECTIN_1"/>
    <property type="match status" value="1"/>
</dbReference>
<dbReference type="Pfam" id="PF00051">
    <property type="entry name" value="Kringle"/>
    <property type="match status" value="1"/>
</dbReference>
<keyword evidence="1 4" id="KW-0420">Kringle</keyword>
<evidence type="ECO:0000256" key="1">
    <source>
        <dbReference type="ARBA" id="ARBA00022572"/>
    </source>
</evidence>
<feature type="domain" description="Sushi" evidence="9">
    <location>
        <begin position="393"/>
        <end position="450"/>
    </location>
</feature>
<dbReference type="InterPro" id="IPR013806">
    <property type="entry name" value="Kringle-like"/>
</dbReference>
<feature type="domain" description="Kringle" evidence="8">
    <location>
        <begin position="274"/>
        <end position="359"/>
    </location>
</feature>
<dbReference type="Gene3D" id="2.10.70.10">
    <property type="entry name" value="Complement Module, domain 1"/>
    <property type="match status" value="1"/>
</dbReference>
<dbReference type="InterPro" id="IPR018378">
    <property type="entry name" value="C-type_lectin_CS"/>
</dbReference>
<dbReference type="InterPro" id="IPR000436">
    <property type="entry name" value="Sushi_SCR_CCP_dom"/>
</dbReference>
<dbReference type="PANTHER" id="PTHR22803">
    <property type="entry name" value="MANNOSE, PHOSPHOLIPASE, LECTIN RECEPTOR RELATED"/>
    <property type="match status" value="1"/>
</dbReference>
<dbReference type="PROSITE" id="PS50070">
    <property type="entry name" value="KRINGLE_2"/>
    <property type="match status" value="1"/>
</dbReference>
<dbReference type="EMBL" id="BLXT01001405">
    <property type="protein sequence ID" value="GFN85308.1"/>
    <property type="molecule type" value="Genomic_DNA"/>
</dbReference>
<organism evidence="10 11">
    <name type="scientific">Plakobranchus ocellatus</name>
    <dbReference type="NCBI Taxonomy" id="259542"/>
    <lineage>
        <taxon>Eukaryota</taxon>
        <taxon>Metazoa</taxon>
        <taxon>Spiralia</taxon>
        <taxon>Lophotrochozoa</taxon>
        <taxon>Mollusca</taxon>
        <taxon>Gastropoda</taxon>
        <taxon>Heterobranchia</taxon>
        <taxon>Euthyneura</taxon>
        <taxon>Panpulmonata</taxon>
        <taxon>Sacoglossa</taxon>
        <taxon>Placobranchoidea</taxon>
        <taxon>Plakobranchidae</taxon>
        <taxon>Plakobranchus</taxon>
    </lineage>
</organism>
<evidence type="ECO:0000256" key="5">
    <source>
        <dbReference type="PROSITE-ProRule" id="PRU00302"/>
    </source>
</evidence>
<dbReference type="Proteomes" id="UP000735302">
    <property type="component" value="Unassembled WGS sequence"/>
</dbReference>
<dbReference type="SMART" id="SM00130">
    <property type="entry name" value="KR"/>
    <property type="match status" value="1"/>
</dbReference>
<evidence type="ECO:0000313" key="11">
    <source>
        <dbReference type="Proteomes" id="UP000735302"/>
    </source>
</evidence>
<feature type="region of interest" description="Disordered" evidence="6">
    <location>
        <begin position="380"/>
        <end position="406"/>
    </location>
</feature>
<sequence length="579" mass="63609">MIGECMPVMIGECMPVMIGECMPVMIGECMPVMIGECMPAMIGECMPTIIGECIPVMIEECMPAMISVMIGECIPVMIGECMPTMIGECIPVMIGECMPVMIGECMPVMIGECMPVVIGECMPVMIGECMPVMIGECMPVMIDCGDIYELDEFNPEVTFSSPAKPELECYWFIKLSSRPSSQGTVSGVRTGHKRVPEFSRRICYPQCYQSLCSVNSYCGRKWEKSTISINNTIHIRLSTYGASTSHFTATVKLVRASNNSVSSDADLCYNAEDRGMTYAGDVDFTRDLEPCLPWHEMTHCESHPFQNDIFNTLLVGNKCRNPDTGTGFTPWCYTSKENCARNYCDVCKIGKRYDSREDCAHLKADGHCDVSVCAKTCGDGGPSPSTPTKASLVKCPQPSDDPPDGTAVSVSDHYSVGQVLTYRCNYNNSTRDRYCLSTGGWSPMGTACSECPDSSHFNKATGHCYEYVGTSLGFFDARTHCEGIGSKLGMAKTEEENQFLLKISGGHIWLGLTDSEVEGTFVWDDGEAANYTNWSNGQPDNYGNEDCGSMYRNGHWNDLPCPSYTLPFVCQTPIVGKML</sequence>
<reference evidence="10 11" key="1">
    <citation type="journal article" date="2021" name="Elife">
        <title>Chloroplast acquisition without the gene transfer in kleptoplastic sea slugs, Plakobranchus ocellatus.</title>
        <authorList>
            <person name="Maeda T."/>
            <person name="Takahashi S."/>
            <person name="Yoshida T."/>
            <person name="Shimamura S."/>
            <person name="Takaki Y."/>
            <person name="Nagai Y."/>
            <person name="Toyoda A."/>
            <person name="Suzuki Y."/>
            <person name="Arimoto A."/>
            <person name="Ishii H."/>
            <person name="Satoh N."/>
            <person name="Nishiyama T."/>
            <person name="Hasebe M."/>
            <person name="Maruyama T."/>
            <person name="Minagawa J."/>
            <person name="Obokata J."/>
            <person name="Shigenobu S."/>
        </authorList>
    </citation>
    <scope>NUCLEOTIDE SEQUENCE [LARGE SCALE GENOMIC DNA]</scope>
</reference>
<dbReference type="SUPFAM" id="SSF56436">
    <property type="entry name" value="C-type lectin-like"/>
    <property type="match status" value="1"/>
</dbReference>
<feature type="domain" description="C-type lectin" evidence="7">
    <location>
        <begin position="460"/>
        <end position="561"/>
    </location>
</feature>
<dbReference type="InterPro" id="IPR038178">
    <property type="entry name" value="Kringle_sf"/>
</dbReference>
<protein>
    <submittedName>
        <fullName evidence="10">Metalloendopeptidase</fullName>
    </submittedName>
</protein>
<evidence type="ECO:0000256" key="2">
    <source>
        <dbReference type="ARBA" id="ARBA00022729"/>
    </source>
</evidence>
<keyword evidence="2" id="KW-0732">Signal</keyword>
<evidence type="ECO:0000259" key="9">
    <source>
        <dbReference type="PROSITE" id="PS50923"/>
    </source>
</evidence>
<gene>
    <name evidence="10" type="ORF">PoB_001181400</name>
</gene>
<dbReference type="Gene3D" id="3.10.100.10">
    <property type="entry name" value="Mannose-Binding Protein A, subunit A"/>
    <property type="match status" value="1"/>
</dbReference>
<dbReference type="PROSITE" id="PS50041">
    <property type="entry name" value="C_TYPE_LECTIN_2"/>
    <property type="match status" value="1"/>
</dbReference>
<keyword evidence="5" id="KW-0768">Sushi</keyword>
<dbReference type="InterPro" id="IPR000001">
    <property type="entry name" value="Kringle"/>
</dbReference>
<dbReference type="InterPro" id="IPR050111">
    <property type="entry name" value="C-type_lectin/snaclec_domain"/>
</dbReference>
<dbReference type="AlphaFoldDB" id="A0AAV3YTD7"/>
<dbReference type="InterPro" id="IPR016187">
    <property type="entry name" value="CTDL_fold"/>
</dbReference>
<name>A0AAV3YTD7_9GAST</name>
<evidence type="ECO:0000256" key="6">
    <source>
        <dbReference type="SAM" id="MobiDB-lite"/>
    </source>
</evidence>
<dbReference type="SMART" id="SM00032">
    <property type="entry name" value="CCP"/>
    <property type="match status" value="1"/>
</dbReference>